<dbReference type="InterPro" id="IPR004045">
    <property type="entry name" value="Glutathione_S-Trfase_N"/>
</dbReference>
<protein>
    <recommendedName>
        <fullName evidence="2">glutathione transferase</fullName>
        <ecNumber evidence="2">2.5.1.18</ecNumber>
    </recommendedName>
</protein>
<keyword evidence="3" id="KW-0808">Transferase</keyword>
<dbReference type="EMBL" id="WIUZ02000004">
    <property type="protein sequence ID" value="KAF9788595.1"/>
    <property type="molecule type" value="Genomic_DNA"/>
</dbReference>
<dbReference type="InterPro" id="IPR040079">
    <property type="entry name" value="Glutathione_S-Trfase"/>
</dbReference>
<evidence type="ECO:0000256" key="2">
    <source>
        <dbReference type="ARBA" id="ARBA00012452"/>
    </source>
</evidence>
<comment type="caution">
    <text evidence="6">The sequence shown here is derived from an EMBL/GenBank/DDBJ whole genome shotgun (WGS) entry which is preliminary data.</text>
</comment>
<dbReference type="Gene3D" id="3.40.30.10">
    <property type="entry name" value="Glutaredoxin"/>
    <property type="match status" value="1"/>
</dbReference>
<name>A0A9P6HMS3_9AGAM</name>
<dbReference type="SUPFAM" id="SSF52833">
    <property type="entry name" value="Thioredoxin-like"/>
    <property type="match status" value="1"/>
</dbReference>
<dbReference type="Gene3D" id="1.20.1050.10">
    <property type="match status" value="1"/>
</dbReference>
<sequence>MVLTVHHLDNSRSQRILWLLEELQVPYEVKPYKRDAEHHAPKELKDVHILGASPVLTEGDFVLAESGAIVEYLLRKYGKQRETLPESAQIDDIYFTHYAEGSLMPILLSKIIYRMIPERAPVLLKPFLWCIFDALSHRLVTPQLRTHREYIEVRLGESEGGFFAGGSEPTAADFMMIFPLELWGKMFPESFGPRCREYIDRIHERCASQTSIPSATTELSDSIEKGGEYDLF</sequence>
<dbReference type="GO" id="GO:0004602">
    <property type="term" value="F:glutathione peroxidase activity"/>
    <property type="evidence" value="ECO:0007669"/>
    <property type="project" value="UniProtKB-ARBA"/>
</dbReference>
<dbReference type="FunFam" id="3.40.30.10:FF:000156">
    <property type="entry name" value="Glutathione S-transferase 1"/>
    <property type="match status" value="1"/>
</dbReference>
<dbReference type="SFLD" id="SFLDS00019">
    <property type="entry name" value="Glutathione_Transferase_(cytos"/>
    <property type="match status" value="1"/>
</dbReference>
<evidence type="ECO:0000259" key="5">
    <source>
        <dbReference type="PROSITE" id="PS50404"/>
    </source>
</evidence>
<dbReference type="InterPro" id="IPR036249">
    <property type="entry name" value="Thioredoxin-like_sf"/>
</dbReference>
<evidence type="ECO:0000256" key="1">
    <source>
        <dbReference type="ARBA" id="ARBA00007409"/>
    </source>
</evidence>
<comment type="catalytic activity">
    <reaction evidence="4">
        <text>RX + glutathione = an S-substituted glutathione + a halide anion + H(+)</text>
        <dbReference type="Rhea" id="RHEA:16437"/>
        <dbReference type="ChEBI" id="CHEBI:15378"/>
        <dbReference type="ChEBI" id="CHEBI:16042"/>
        <dbReference type="ChEBI" id="CHEBI:17792"/>
        <dbReference type="ChEBI" id="CHEBI:57925"/>
        <dbReference type="ChEBI" id="CHEBI:90779"/>
        <dbReference type="EC" id="2.5.1.18"/>
    </reaction>
</comment>
<dbReference type="CDD" id="cd03046">
    <property type="entry name" value="GST_N_GTT1_like"/>
    <property type="match status" value="1"/>
</dbReference>
<dbReference type="AlphaFoldDB" id="A0A9P6HMS3"/>
<dbReference type="PROSITE" id="PS50404">
    <property type="entry name" value="GST_NTER"/>
    <property type="match status" value="1"/>
</dbReference>
<dbReference type="InterPro" id="IPR036282">
    <property type="entry name" value="Glutathione-S-Trfase_C_sf"/>
</dbReference>
<dbReference type="SUPFAM" id="SSF47616">
    <property type="entry name" value="GST C-terminal domain-like"/>
    <property type="match status" value="1"/>
</dbReference>
<dbReference type="GO" id="GO:0004364">
    <property type="term" value="F:glutathione transferase activity"/>
    <property type="evidence" value="ECO:0007669"/>
    <property type="project" value="UniProtKB-EC"/>
</dbReference>
<dbReference type="PANTHER" id="PTHR44051:SF9">
    <property type="entry name" value="GLUTATHIONE S-TRANSFERASE 1"/>
    <property type="match status" value="1"/>
</dbReference>
<keyword evidence="7" id="KW-1185">Reference proteome</keyword>
<organism evidence="6 7">
    <name type="scientific">Thelephora terrestris</name>
    <dbReference type="NCBI Taxonomy" id="56493"/>
    <lineage>
        <taxon>Eukaryota</taxon>
        <taxon>Fungi</taxon>
        <taxon>Dikarya</taxon>
        <taxon>Basidiomycota</taxon>
        <taxon>Agaricomycotina</taxon>
        <taxon>Agaricomycetes</taxon>
        <taxon>Thelephorales</taxon>
        <taxon>Thelephoraceae</taxon>
        <taxon>Thelephora</taxon>
    </lineage>
</organism>
<reference evidence="6" key="2">
    <citation type="submission" date="2020-11" db="EMBL/GenBank/DDBJ databases">
        <authorList>
            <consortium name="DOE Joint Genome Institute"/>
            <person name="Kuo A."/>
            <person name="Miyauchi S."/>
            <person name="Kiss E."/>
            <person name="Drula E."/>
            <person name="Kohler A."/>
            <person name="Sanchez-Garcia M."/>
            <person name="Andreopoulos B."/>
            <person name="Barry K.W."/>
            <person name="Bonito G."/>
            <person name="Buee M."/>
            <person name="Carver A."/>
            <person name="Chen C."/>
            <person name="Cichocki N."/>
            <person name="Clum A."/>
            <person name="Culley D."/>
            <person name="Crous P.W."/>
            <person name="Fauchery L."/>
            <person name="Girlanda M."/>
            <person name="Hayes R."/>
            <person name="Keri Z."/>
            <person name="Labutti K."/>
            <person name="Lipzen A."/>
            <person name="Lombard V."/>
            <person name="Magnuson J."/>
            <person name="Maillard F."/>
            <person name="Morin E."/>
            <person name="Murat C."/>
            <person name="Nolan M."/>
            <person name="Ohm R."/>
            <person name="Pangilinan J."/>
            <person name="Pereira M."/>
            <person name="Perotto S."/>
            <person name="Peter M."/>
            <person name="Riley R."/>
            <person name="Sitrit Y."/>
            <person name="Stielow B."/>
            <person name="Szollosi G."/>
            <person name="Zifcakova L."/>
            <person name="Stursova M."/>
            <person name="Spatafora J.W."/>
            <person name="Tedersoo L."/>
            <person name="Vaario L.-M."/>
            <person name="Yamada A."/>
            <person name="Yan M."/>
            <person name="Wang P."/>
            <person name="Xu J."/>
            <person name="Bruns T."/>
            <person name="Baldrian P."/>
            <person name="Vilgalys R."/>
            <person name="Henrissat B."/>
            <person name="Grigoriev I.V."/>
            <person name="Hibbett D."/>
            <person name="Nagy L.G."/>
            <person name="Martin F.M."/>
        </authorList>
    </citation>
    <scope>NUCLEOTIDE SEQUENCE</scope>
    <source>
        <strain evidence="6">UH-Tt-Lm1</strain>
    </source>
</reference>
<reference evidence="6" key="1">
    <citation type="journal article" date="2020" name="Nat. Commun.">
        <title>Large-scale genome sequencing of mycorrhizal fungi provides insights into the early evolution of symbiotic traits.</title>
        <authorList>
            <person name="Miyauchi S."/>
            <person name="Kiss E."/>
            <person name="Kuo A."/>
            <person name="Drula E."/>
            <person name="Kohler A."/>
            <person name="Sanchez-Garcia M."/>
            <person name="Morin E."/>
            <person name="Andreopoulos B."/>
            <person name="Barry K.W."/>
            <person name="Bonito G."/>
            <person name="Buee M."/>
            <person name="Carver A."/>
            <person name="Chen C."/>
            <person name="Cichocki N."/>
            <person name="Clum A."/>
            <person name="Culley D."/>
            <person name="Crous P.W."/>
            <person name="Fauchery L."/>
            <person name="Girlanda M."/>
            <person name="Hayes R.D."/>
            <person name="Keri Z."/>
            <person name="LaButti K."/>
            <person name="Lipzen A."/>
            <person name="Lombard V."/>
            <person name="Magnuson J."/>
            <person name="Maillard F."/>
            <person name="Murat C."/>
            <person name="Nolan M."/>
            <person name="Ohm R.A."/>
            <person name="Pangilinan J."/>
            <person name="Pereira M.F."/>
            <person name="Perotto S."/>
            <person name="Peter M."/>
            <person name="Pfister S."/>
            <person name="Riley R."/>
            <person name="Sitrit Y."/>
            <person name="Stielow J.B."/>
            <person name="Szollosi G."/>
            <person name="Zifcakova L."/>
            <person name="Stursova M."/>
            <person name="Spatafora J.W."/>
            <person name="Tedersoo L."/>
            <person name="Vaario L.M."/>
            <person name="Yamada A."/>
            <person name="Yan M."/>
            <person name="Wang P."/>
            <person name="Xu J."/>
            <person name="Bruns T."/>
            <person name="Baldrian P."/>
            <person name="Vilgalys R."/>
            <person name="Dunand C."/>
            <person name="Henrissat B."/>
            <person name="Grigoriev I.V."/>
            <person name="Hibbett D."/>
            <person name="Nagy L.G."/>
            <person name="Martin F.M."/>
        </authorList>
    </citation>
    <scope>NUCLEOTIDE SEQUENCE</scope>
    <source>
        <strain evidence="6">UH-Tt-Lm1</strain>
    </source>
</reference>
<comment type="similarity">
    <text evidence="1">Belongs to the GST superfamily.</text>
</comment>
<accession>A0A9P6HMS3</accession>
<dbReference type="GO" id="GO:0005737">
    <property type="term" value="C:cytoplasm"/>
    <property type="evidence" value="ECO:0007669"/>
    <property type="project" value="UniProtKB-ARBA"/>
</dbReference>
<dbReference type="EC" id="2.5.1.18" evidence="2"/>
<dbReference type="Pfam" id="PF02798">
    <property type="entry name" value="GST_N"/>
    <property type="match status" value="1"/>
</dbReference>
<evidence type="ECO:0000313" key="6">
    <source>
        <dbReference type="EMBL" id="KAF9788595.1"/>
    </source>
</evidence>
<feature type="domain" description="GST N-terminal" evidence="5">
    <location>
        <begin position="1"/>
        <end position="81"/>
    </location>
</feature>
<dbReference type="PANTHER" id="PTHR44051">
    <property type="entry name" value="GLUTATHIONE S-TRANSFERASE-RELATED"/>
    <property type="match status" value="1"/>
</dbReference>
<dbReference type="SFLD" id="SFLDG00358">
    <property type="entry name" value="Main_(cytGST)"/>
    <property type="match status" value="1"/>
</dbReference>
<evidence type="ECO:0000256" key="3">
    <source>
        <dbReference type="ARBA" id="ARBA00022679"/>
    </source>
</evidence>
<evidence type="ECO:0000313" key="7">
    <source>
        <dbReference type="Proteomes" id="UP000736335"/>
    </source>
</evidence>
<dbReference type="Proteomes" id="UP000736335">
    <property type="component" value="Unassembled WGS sequence"/>
</dbReference>
<gene>
    <name evidence="6" type="ORF">BJ322DRAFT_1099076</name>
</gene>
<dbReference type="OrthoDB" id="2098326at2759"/>
<evidence type="ECO:0000256" key="4">
    <source>
        <dbReference type="ARBA" id="ARBA00047960"/>
    </source>
</evidence>
<proteinExistence type="inferred from homology"/>